<dbReference type="Gene3D" id="2.120.10.30">
    <property type="entry name" value="TolB, C-terminal domain"/>
    <property type="match status" value="1"/>
</dbReference>
<dbReference type="PROSITE" id="PS51257">
    <property type="entry name" value="PROKAR_LIPOPROTEIN"/>
    <property type="match status" value="1"/>
</dbReference>
<dbReference type="PROSITE" id="PS51662">
    <property type="entry name" value="BP_PHYTASE"/>
    <property type="match status" value="1"/>
</dbReference>
<organism evidence="2 3">
    <name type="scientific">Mucilaginibacter terrae</name>
    <dbReference type="NCBI Taxonomy" id="1955052"/>
    <lineage>
        <taxon>Bacteria</taxon>
        <taxon>Pseudomonadati</taxon>
        <taxon>Bacteroidota</taxon>
        <taxon>Sphingobacteriia</taxon>
        <taxon>Sphingobacteriales</taxon>
        <taxon>Sphingobacteriaceae</taxon>
        <taxon>Mucilaginibacter</taxon>
    </lineage>
</organism>
<dbReference type="InterPro" id="IPR003431">
    <property type="entry name" value="B-propeller_Phytase"/>
</dbReference>
<dbReference type="EMBL" id="JAVLVU010000001">
    <property type="protein sequence ID" value="MDT3401922.1"/>
    <property type="molecule type" value="Genomic_DNA"/>
</dbReference>
<sequence>MNKIFFYAAPLAVMALLSSCQPPSSEQSLPAGVPVSAEVKPVVVTEPVEFDTDDPAIWVNPDDSTKSLIIGTDKNAEGALYVFDLDGKIQKDKVVKGLKRPDNVDVAYGLMLNGKPTDIAVTTERITHKLRIYSLPNMKPVDNGGLEMFVGQTGFEHRDLMGIAMYTAKDGKIYAIVGRKNGPTTGGYLWQYLLTDDGTGHVKATLVRKFGEYSGKKEIEAIAVDNELGYVYYSDEQVGVRQYYADPDKGDKQLSIFGTTGFAVDHEGISIYKLTDTTGYILVSDQGANRFQVFSREGTANKPFDHKLLKIVPVAARESDGSEVLAKPLGDKFKHGIFVVMSTDKTFHYYRWEDIAGKELKVK</sequence>
<dbReference type="RefSeq" id="WP_311947918.1">
    <property type="nucleotide sequence ID" value="NZ_JAVLVU010000001.1"/>
</dbReference>
<dbReference type="InterPro" id="IPR011042">
    <property type="entry name" value="6-blade_b-propeller_TolB-like"/>
</dbReference>
<dbReference type="SUPFAM" id="SSF50956">
    <property type="entry name" value="Thermostable phytase (3-phytase)"/>
    <property type="match status" value="1"/>
</dbReference>
<evidence type="ECO:0000313" key="3">
    <source>
        <dbReference type="Proteomes" id="UP001258315"/>
    </source>
</evidence>
<comment type="caution">
    <text evidence="2">The sequence shown here is derived from an EMBL/GenBank/DDBJ whole genome shotgun (WGS) entry which is preliminary data.</text>
</comment>
<protein>
    <submittedName>
        <fullName evidence="2">3-phytase</fullName>
        <ecNumber evidence="2">3.1.3.8</ecNumber>
    </submittedName>
</protein>
<dbReference type="Pfam" id="PF02333">
    <property type="entry name" value="Phytase"/>
    <property type="match status" value="1"/>
</dbReference>
<dbReference type="GO" id="GO:0016158">
    <property type="term" value="F:inositol hexakisphosphate 3-phosphatase activity"/>
    <property type="evidence" value="ECO:0007669"/>
    <property type="project" value="UniProtKB-EC"/>
</dbReference>
<accession>A0ABU3GQ83</accession>
<keyword evidence="2" id="KW-0378">Hydrolase</keyword>
<reference evidence="3" key="1">
    <citation type="submission" date="2023-07" db="EMBL/GenBank/DDBJ databases">
        <title>Functional and genomic diversity of the sorghum phyllosphere microbiome.</title>
        <authorList>
            <person name="Shade A."/>
        </authorList>
    </citation>
    <scope>NUCLEOTIDE SEQUENCE [LARGE SCALE GENOMIC DNA]</scope>
    <source>
        <strain evidence="3">SORGH_AS_0422</strain>
    </source>
</reference>
<gene>
    <name evidence="2" type="ORF">QE417_000994</name>
</gene>
<proteinExistence type="predicted"/>
<name>A0ABU3GQ83_9SPHI</name>
<dbReference type="EC" id="3.1.3.8" evidence="2"/>
<evidence type="ECO:0000313" key="2">
    <source>
        <dbReference type="EMBL" id="MDT3401922.1"/>
    </source>
</evidence>
<feature type="domain" description="BPP" evidence="1">
    <location>
        <begin position="29"/>
        <end position="360"/>
    </location>
</feature>
<dbReference type="Proteomes" id="UP001258315">
    <property type="component" value="Unassembled WGS sequence"/>
</dbReference>
<evidence type="ECO:0000259" key="1">
    <source>
        <dbReference type="PROSITE" id="PS51662"/>
    </source>
</evidence>
<keyword evidence="3" id="KW-1185">Reference proteome</keyword>